<evidence type="ECO:0000313" key="3">
    <source>
        <dbReference type="Proteomes" id="UP000266673"/>
    </source>
</evidence>
<name>A0A397UGX8_9GLOM</name>
<accession>A0A397UGX8</accession>
<sequence>MNNDRNYNESNERHNDENDERYYDENNKEYYNENNEGYYNENNERYYYHNVELENIDIDLELVESEHINAGLEMEESGHIEVESNKYLVRTDSSNFSKISQLSTIPRKKRSEKSGDSPVKPFYEIVLVNNIEYWACRYENCSQIKYKKDGTTSNLC</sequence>
<dbReference type="AlphaFoldDB" id="A0A397UGX8"/>
<feature type="region of interest" description="Disordered" evidence="1">
    <location>
        <begin position="1"/>
        <end position="25"/>
    </location>
</feature>
<organism evidence="2 3">
    <name type="scientific">Gigaspora rosea</name>
    <dbReference type="NCBI Taxonomy" id="44941"/>
    <lineage>
        <taxon>Eukaryota</taxon>
        <taxon>Fungi</taxon>
        <taxon>Fungi incertae sedis</taxon>
        <taxon>Mucoromycota</taxon>
        <taxon>Glomeromycotina</taxon>
        <taxon>Glomeromycetes</taxon>
        <taxon>Diversisporales</taxon>
        <taxon>Gigasporaceae</taxon>
        <taxon>Gigaspora</taxon>
    </lineage>
</organism>
<dbReference type="OrthoDB" id="2446691at2759"/>
<proteinExistence type="predicted"/>
<comment type="caution">
    <text evidence="2">The sequence shown here is derived from an EMBL/GenBank/DDBJ whole genome shotgun (WGS) entry which is preliminary data.</text>
</comment>
<protein>
    <submittedName>
        <fullName evidence="2">Uncharacterized protein</fullName>
    </submittedName>
</protein>
<dbReference type="Proteomes" id="UP000266673">
    <property type="component" value="Unassembled WGS sequence"/>
</dbReference>
<reference evidence="2 3" key="1">
    <citation type="submission" date="2018-06" db="EMBL/GenBank/DDBJ databases">
        <title>Comparative genomics reveals the genomic features of Rhizophagus irregularis, R. cerebriforme, R. diaphanum and Gigaspora rosea, and their symbiotic lifestyle signature.</title>
        <authorList>
            <person name="Morin E."/>
            <person name="San Clemente H."/>
            <person name="Chen E.C.H."/>
            <person name="De La Providencia I."/>
            <person name="Hainaut M."/>
            <person name="Kuo A."/>
            <person name="Kohler A."/>
            <person name="Murat C."/>
            <person name="Tang N."/>
            <person name="Roy S."/>
            <person name="Loubradou J."/>
            <person name="Henrissat B."/>
            <person name="Grigoriev I.V."/>
            <person name="Corradi N."/>
            <person name="Roux C."/>
            <person name="Martin F.M."/>
        </authorList>
    </citation>
    <scope>NUCLEOTIDE SEQUENCE [LARGE SCALE GENOMIC DNA]</scope>
    <source>
        <strain evidence="2 3">DAOM 194757</strain>
    </source>
</reference>
<evidence type="ECO:0000256" key="1">
    <source>
        <dbReference type="SAM" id="MobiDB-lite"/>
    </source>
</evidence>
<evidence type="ECO:0000313" key="2">
    <source>
        <dbReference type="EMBL" id="RIB08337.1"/>
    </source>
</evidence>
<dbReference type="EMBL" id="QKWP01001522">
    <property type="protein sequence ID" value="RIB08337.1"/>
    <property type="molecule type" value="Genomic_DNA"/>
</dbReference>
<keyword evidence="3" id="KW-1185">Reference proteome</keyword>
<gene>
    <name evidence="2" type="ORF">C2G38_2211930</name>
</gene>